<proteinExistence type="predicted"/>
<accession>A0A4C1TEM6</accession>
<reference evidence="1 2" key="1">
    <citation type="journal article" date="2019" name="Commun. Biol.">
        <title>The bagworm genome reveals a unique fibroin gene that provides high tensile strength.</title>
        <authorList>
            <person name="Kono N."/>
            <person name="Nakamura H."/>
            <person name="Ohtoshi R."/>
            <person name="Tomita M."/>
            <person name="Numata K."/>
            <person name="Arakawa K."/>
        </authorList>
    </citation>
    <scope>NUCLEOTIDE SEQUENCE [LARGE SCALE GENOMIC DNA]</scope>
</reference>
<evidence type="ECO:0000313" key="1">
    <source>
        <dbReference type="EMBL" id="GBP12545.1"/>
    </source>
</evidence>
<organism evidence="1 2">
    <name type="scientific">Eumeta variegata</name>
    <name type="common">Bagworm moth</name>
    <name type="synonym">Eumeta japonica</name>
    <dbReference type="NCBI Taxonomy" id="151549"/>
    <lineage>
        <taxon>Eukaryota</taxon>
        <taxon>Metazoa</taxon>
        <taxon>Ecdysozoa</taxon>
        <taxon>Arthropoda</taxon>
        <taxon>Hexapoda</taxon>
        <taxon>Insecta</taxon>
        <taxon>Pterygota</taxon>
        <taxon>Neoptera</taxon>
        <taxon>Endopterygota</taxon>
        <taxon>Lepidoptera</taxon>
        <taxon>Glossata</taxon>
        <taxon>Ditrysia</taxon>
        <taxon>Tineoidea</taxon>
        <taxon>Psychidae</taxon>
        <taxon>Oiketicinae</taxon>
        <taxon>Eumeta</taxon>
    </lineage>
</organism>
<dbReference type="OrthoDB" id="6420171at2759"/>
<evidence type="ECO:0000313" key="2">
    <source>
        <dbReference type="Proteomes" id="UP000299102"/>
    </source>
</evidence>
<comment type="caution">
    <text evidence="1">The sequence shown here is derived from an EMBL/GenBank/DDBJ whole genome shotgun (WGS) entry which is preliminary data.</text>
</comment>
<gene>
    <name evidence="1" type="ORF">EVAR_10216_1</name>
</gene>
<keyword evidence="2" id="KW-1185">Reference proteome</keyword>
<protein>
    <recommendedName>
        <fullName evidence="3">Protein sleepless</fullName>
    </recommendedName>
</protein>
<sequence>MFTKPLSDCSNRSPVYHPDRESEVRVTRGCGWVRSPEDQPCYRVDNADHNEIACQCFHDYCNAGRGTSVSLHIMIFSLFGATPPPPRPGPYAPSRARFERYELCGEMISPRYVVILLESVIRVGLCDG</sequence>
<name>A0A4C1TEM6_EUMVA</name>
<dbReference type="EMBL" id="BGZK01000052">
    <property type="protein sequence ID" value="GBP12545.1"/>
    <property type="molecule type" value="Genomic_DNA"/>
</dbReference>
<evidence type="ECO:0008006" key="3">
    <source>
        <dbReference type="Google" id="ProtNLM"/>
    </source>
</evidence>
<dbReference type="AlphaFoldDB" id="A0A4C1TEM6"/>
<dbReference type="Proteomes" id="UP000299102">
    <property type="component" value="Unassembled WGS sequence"/>
</dbReference>